<feature type="domain" description="EH" evidence="3">
    <location>
        <begin position="11"/>
        <end position="101"/>
    </location>
</feature>
<dbReference type="PANTHER" id="PTHR11216:SF174">
    <property type="entry name" value="GH06923P"/>
    <property type="match status" value="1"/>
</dbReference>
<feature type="compositionally biased region" description="Low complexity" evidence="2">
    <location>
        <begin position="753"/>
        <end position="779"/>
    </location>
</feature>
<dbReference type="OMA" id="MSKFTPT"/>
<feature type="compositionally biased region" description="Polar residues" evidence="2">
    <location>
        <begin position="837"/>
        <end position="866"/>
    </location>
</feature>
<dbReference type="InParanoid" id="A0A151Z4M8"/>
<dbReference type="STRING" id="361077.A0A151Z4M8"/>
<evidence type="ECO:0000256" key="1">
    <source>
        <dbReference type="ARBA" id="ARBA00022837"/>
    </source>
</evidence>
<keyword evidence="1" id="KW-0106">Calcium</keyword>
<dbReference type="GO" id="GO:0006897">
    <property type="term" value="P:endocytosis"/>
    <property type="evidence" value="ECO:0007669"/>
    <property type="project" value="TreeGrafter"/>
</dbReference>
<feature type="compositionally biased region" description="Polar residues" evidence="2">
    <location>
        <begin position="395"/>
        <end position="408"/>
    </location>
</feature>
<reference evidence="5 6" key="1">
    <citation type="submission" date="2015-12" db="EMBL/GenBank/DDBJ databases">
        <title>Dictyostelia acquired genes for synthesis and detection of signals that induce cell-type specialization by lateral gene transfer from prokaryotes.</title>
        <authorList>
            <person name="Gloeckner G."/>
            <person name="Schaap P."/>
        </authorList>
    </citation>
    <scope>NUCLEOTIDE SEQUENCE [LARGE SCALE GENOMIC DNA]</scope>
    <source>
        <strain evidence="5 6">TK</strain>
    </source>
</reference>
<feature type="compositionally biased region" description="Low complexity" evidence="2">
    <location>
        <begin position="659"/>
        <end position="697"/>
    </location>
</feature>
<feature type="region of interest" description="Disordered" evidence="2">
    <location>
        <begin position="659"/>
        <end position="869"/>
    </location>
</feature>
<dbReference type="Proteomes" id="UP000076078">
    <property type="component" value="Unassembled WGS sequence"/>
</dbReference>
<dbReference type="PROSITE" id="PS50222">
    <property type="entry name" value="EF_HAND_2"/>
    <property type="match status" value="2"/>
</dbReference>
<gene>
    <name evidence="5" type="ORF">DLAC_10504</name>
</gene>
<comment type="caution">
    <text evidence="5">The sequence shown here is derived from an EMBL/GenBank/DDBJ whole genome shotgun (WGS) entry which is preliminary data.</text>
</comment>
<sequence>MRAESQVPNVQRTYYESLFALADSDKDGKIGFQDAGFFTKSSLTLPILNDVWQLADQNGQRFLNIDDFIIALKLISLAQMGEAISLDSIRALSVIPPPKLIDIPPLKSDLTLTSNDKTHYIETFNKCDYDNDGYITGQQCVQIFSSSRLPPKTLSAIWQLADKDQDQKLDCQEFIIATYLINMVLAGYDLPQSLSESLLNQAQYISAAGVLSPKVPDWLVPPAERIIHEATFNKYQRNEYITGTQAKELFEKYNLPNQDLHQIWDLADYNRDTRLDKHKFVIAMYLINQRRKGKELPTVLPQILLESSKSTFQSTPVLGIQQSDSIKSPQDKYNINLNEITEQPPQPIQRQFTGTSTGSNPLNTSSSNLFNQGATSPLSNSNTVVQPPPIGLLSGQLSSDSFTKQDSYISPPPTSSHPKNRHSMMVGGHVHQQQPPPLISSVSSNNLVSSPVISSGTTTTTTNTTIATPSLPPSTASSSNLSQLMENISKIQQMVFDSDKEKQEMAEQIEKENQMSLKLAKDLEMENKHLNEIQSDIATETLVLNNRKQENQELKDKISNTRHEIKSSNIQLEQLLQSIKEKIEQFEENNEMLIELQNDLREKQSEVEKQKSEIDRLNHSIEQLKQQRLETKNELNSTKQIINDQKNQISQLNNEFKQLKQPSLQSPQQPTSPLSQQQTIVQQPQQQQQQSSSLSFSGFGNDDWSWSDSEVKPPTQQPPQPSVPQTKSLPNSPFDLVVNIPTQQPQQQNLNKSTLTSSSSSVGSTKQQPSQQQQQQQVQHHTSSPFDAMFSSAFQQNLSTSNSGANNTFGTSSFNSNSNFTFEPSFNFKDSKDPFTAESNSHNPFGEESSISSTKDLGSETLSEAQFINDKELPLFTEVNEAFKNSRDPFGPLSSGSTVKDSFFKIGSSVLELNGKKSSIDQQPSPIKSQNTDIQSPITTTTTTTTTTSSATTNNNTADDGFGDFTPFPTTFSSNNNNSIVGFEDSFDDNFNPQTVNQPITSSDTSFDMFTAFSSNNQQPNSNNPFGDKFDFSNSSFDSFAEQPPQQQQQ</sequence>
<dbReference type="SMART" id="SM00054">
    <property type="entry name" value="EFh"/>
    <property type="match status" value="5"/>
</dbReference>
<organism evidence="5 6">
    <name type="scientific">Tieghemostelium lacteum</name>
    <name type="common">Slime mold</name>
    <name type="synonym">Dictyostelium lacteum</name>
    <dbReference type="NCBI Taxonomy" id="361077"/>
    <lineage>
        <taxon>Eukaryota</taxon>
        <taxon>Amoebozoa</taxon>
        <taxon>Evosea</taxon>
        <taxon>Eumycetozoa</taxon>
        <taxon>Dictyostelia</taxon>
        <taxon>Dictyosteliales</taxon>
        <taxon>Raperosteliaceae</taxon>
        <taxon>Tieghemostelium</taxon>
    </lineage>
</organism>
<feature type="domain" description="EH" evidence="3">
    <location>
        <begin position="247"/>
        <end position="311"/>
    </location>
</feature>
<feature type="region of interest" description="Disordered" evidence="2">
    <location>
        <begin position="454"/>
        <end position="479"/>
    </location>
</feature>
<dbReference type="GO" id="GO:0005886">
    <property type="term" value="C:plasma membrane"/>
    <property type="evidence" value="ECO:0007669"/>
    <property type="project" value="TreeGrafter"/>
</dbReference>
<feature type="compositionally biased region" description="Polar residues" evidence="2">
    <location>
        <begin position="792"/>
        <end position="805"/>
    </location>
</feature>
<dbReference type="Gene3D" id="1.10.238.10">
    <property type="entry name" value="EF-hand"/>
    <property type="match status" value="3"/>
</dbReference>
<dbReference type="GO" id="GO:0005737">
    <property type="term" value="C:cytoplasm"/>
    <property type="evidence" value="ECO:0007669"/>
    <property type="project" value="TreeGrafter"/>
</dbReference>
<dbReference type="AlphaFoldDB" id="A0A151Z4M8"/>
<evidence type="ECO:0000259" key="3">
    <source>
        <dbReference type="PROSITE" id="PS50031"/>
    </source>
</evidence>
<dbReference type="SUPFAM" id="SSF47473">
    <property type="entry name" value="EF-hand"/>
    <property type="match status" value="3"/>
</dbReference>
<feature type="compositionally biased region" description="Low complexity" evidence="2">
    <location>
        <begin position="1014"/>
        <end position="1025"/>
    </location>
</feature>
<feature type="region of interest" description="Disordered" evidence="2">
    <location>
        <begin position="339"/>
        <end position="434"/>
    </location>
</feature>
<dbReference type="OrthoDB" id="524326at2759"/>
<dbReference type="PANTHER" id="PTHR11216">
    <property type="entry name" value="EH DOMAIN"/>
    <property type="match status" value="1"/>
</dbReference>
<dbReference type="InterPro" id="IPR018247">
    <property type="entry name" value="EF_Hand_1_Ca_BS"/>
</dbReference>
<evidence type="ECO:0000259" key="4">
    <source>
        <dbReference type="PROSITE" id="PS50222"/>
    </source>
</evidence>
<dbReference type="PROSITE" id="PS00018">
    <property type="entry name" value="EF_HAND_1"/>
    <property type="match status" value="1"/>
</dbReference>
<feature type="domain" description="EF-hand" evidence="4">
    <location>
        <begin position="10"/>
        <end position="45"/>
    </location>
</feature>
<dbReference type="SMART" id="SM00027">
    <property type="entry name" value="EH"/>
    <property type="match status" value="3"/>
</dbReference>
<feature type="compositionally biased region" description="Low complexity" evidence="2">
    <location>
        <begin position="806"/>
        <end position="828"/>
    </location>
</feature>
<dbReference type="FunCoup" id="A0A151Z4M8">
    <property type="interactions" value="382"/>
</dbReference>
<name>A0A151Z4M8_TIELA</name>
<feature type="compositionally biased region" description="Polar residues" evidence="2">
    <location>
        <begin position="339"/>
        <end position="385"/>
    </location>
</feature>
<feature type="compositionally biased region" description="Low complexity" evidence="2">
    <location>
        <begin position="939"/>
        <end position="962"/>
    </location>
</feature>
<keyword evidence="6" id="KW-1185">Reference proteome</keyword>
<protein>
    <submittedName>
        <fullName evidence="5">EPS15 (EH) domain-containing protein</fullName>
    </submittedName>
</protein>
<feature type="domain" description="EF-hand" evidence="4">
    <location>
        <begin position="115"/>
        <end position="150"/>
    </location>
</feature>
<feature type="region of interest" description="Disordered" evidence="2">
    <location>
        <begin position="917"/>
        <end position="962"/>
    </location>
</feature>
<proteinExistence type="predicted"/>
<dbReference type="GO" id="GO:0016197">
    <property type="term" value="P:endosomal transport"/>
    <property type="evidence" value="ECO:0007669"/>
    <property type="project" value="TreeGrafter"/>
</dbReference>
<dbReference type="InterPro" id="IPR000261">
    <property type="entry name" value="EH_dom"/>
</dbReference>
<dbReference type="EMBL" id="LODT01000046">
    <property type="protein sequence ID" value="KYQ88923.1"/>
    <property type="molecule type" value="Genomic_DNA"/>
</dbReference>
<feature type="region of interest" description="Disordered" evidence="2">
    <location>
        <begin position="1011"/>
        <end position="1050"/>
    </location>
</feature>
<evidence type="ECO:0000313" key="6">
    <source>
        <dbReference type="Proteomes" id="UP000076078"/>
    </source>
</evidence>
<feature type="compositionally biased region" description="Low complexity" evidence="2">
    <location>
        <begin position="1032"/>
        <end position="1050"/>
    </location>
</feature>
<evidence type="ECO:0000256" key="2">
    <source>
        <dbReference type="SAM" id="MobiDB-lite"/>
    </source>
</evidence>
<feature type="compositionally biased region" description="Polar residues" evidence="2">
    <location>
        <begin position="920"/>
        <end position="938"/>
    </location>
</feature>
<dbReference type="Pfam" id="PF12763">
    <property type="entry name" value="EH"/>
    <property type="match status" value="3"/>
</dbReference>
<dbReference type="GO" id="GO:0005509">
    <property type="term" value="F:calcium ion binding"/>
    <property type="evidence" value="ECO:0007669"/>
    <property type="project" value="InterPro"/>
</dbReference>
<dbReference type="InterPro" id="IPR011992">
    <property type="entry name" value="EF-hand-dom_pair"/>
</dbReference>
<accession>A0A151Z4M8</accession>
<dbReference type="InterPro" id="IPR002048">
    <property type="entry name" value="EF_hand_dom"/>
</dbReference>
<feature type="compositionally biased region" description="Polar residues" evidence="2">
    <location>
        <begin position="740"/>
        <end position="752"/>
    </location>
</feature>
<evidence type="ECO:0000313" key="5">
    <source>
        <dbReference type="EMBL" id="KYQ88923.1"/>
    </source>
</evidence>
<dbReference type="PROSITE" id="PS50031">
    <property type="entry name" value="EH"/>
    <property type="match status" value="3"/>
</dbReference>
<feature type="domain" description="EH" evidence="3">
    <location>
        <begin position="116"/>
        <end position="205"/>
    </location>
</feature>
<dbReference type="CDD" id="cd00052">
    <property type="entry name" value="EH"/>
    <property type="match status" value="3"/>
</dbReference>